<gene>
    <name evidence="6" type="ORF">AVDCRST_MAG93-2468</name>
</gene>
<keyword evidence="2 5" id="KW-0812">Transmembrane</keyword>
<feature type="transmembrane region" description="Helical" evidence="5">
    <location>
        <begin position="12"/>
        <end position="31"/>
    </location>
</feature>
<evidence type="ECO:0000313" key="6">
    <source>
        <dbReference type="EMBL" id="CAA9267199.1"/>
    </source>
</evidence>
<dbReference type="GO" id="GO:0016020">
    <property type="term" value="C:membrane"/>
    <property type="evidence" value="ECO:0007669"/>
    <property type="project" value="UniProtKB-SubCell"/>
</dbReference>
<proteinExistence type="predicted"/>
<evidence type="ECO:0000256" key="1">
    <source>
        <dbReference type="ARBA" id="ARBA00004141"/>
    </source>
</evidence>
<dbReference type="AlphaFoldDB" id="A0A6J4J1U0"/>
<comment type="subcellular location">
    <subcellularLocation>
        <location evidence="1">Membrane</location>
        <topology evidence="1">Multi-pass membrane protein</topology>
    </subcellularLocation>
</comment>
<evidence type="ECO:0000256" key="5">
    <source>
        <dbReference type="SAM" id="Phobius"/>
    </source>
</evidence>
<organism evidence="6">
    <name type="scientific">uncultured Chloroflexia bacterium</name>
    <dbReference type="NCBI Taxonomy" id="1672391"/>
    <lineage>
        <taxon>Bacteria</taxon>
        <taxon>Bacillati</taxon>
        <taxon>Chloroflexota</taxon>
        <taxon>Chloroflexia</taxon>
        <taxon>environmental samples</taxon>
    </lineage>
</organism>
<dbReference type="Gene3D" id="1.10.3720.10">
    <property type="entry name" value="MetI-like"/>
    <property type="match status" value="1"/>
</dbReference>
<dbReference type="SUPFAM" id="SSF161098">
    <property type="entry name" value="MetI-like"/>
    <property type="match status" value="1"/>
</dbReference>
<keyword evidence="4 5" id="KW-0472">Membrane</keyword>
<keyword evidence="3 5" id="KW-1133">Transmembrane helix</keyword>
<protein>
    <submittedName>
        <fullName evidence="6">N-Acetyl-D-glucosamine ABC transport system, permease protein 2</fullName>
    </submittedName>
</protein>
<dbReference type="EMBL" id="CADCTR010000841">
    <property type="protein sequence ID" value="CAA9267199.1"/>
    <property type="molecule type" value="Genomic_DNA"/>
</dbReference>
<evidence type="ECO:0000256" key="4">
    <source>
        <dbReference type="ARBA" id="ARBA00023136"/>
    </source>
</evidence>
<dbReference type="InterPro" id="IPR035906">
    <property type="entry name" value="MetI-like_sf"/>
</dbReference>
<name>A0A6J4J1U0_9CHLR</name>
<feature type="non-terminal residue" evidence="6">
    <location>
        <position position="60"/>
    </location>
</feature>
<reference evidence="6" key="1">
    <citation type="submission" date="2020-02" db="EMBL/GenBank/DDBJ databases">
        <authorList>
            <person name="Meier V. D."/>
        </authorList>
    </citation>
    <scope>NUCLEOTIDE SEQUENCE</scope>
    <source>
        <strain evidence="6">AVDCRST_MAG93</strain>
    </source>
</reference>
<evidence type="ECO:0000256" key="2">
    <source>
        <dbReference type="ARBA" id="ARBA00022692"/>
    </source>
</evidence>
<evidence type="ECO:0000256" key="3">
    <source>
        <dbReference type="ARBA" id="ARBA00022989"/>
    </source>
</evidence>
<accession>A0A6J4J1U0</accession>
<sequence>MTIKGPLKAIPVYAVCIVISLITVGPFLWMVSTSFKLPTEATVLPPEWIPSPFTWESYRG</sequence>